<dbReference type="InterPro" id="IPR019301">
    <property type="entry name" value="Flagellar_prot_FlgJ_N"/>
</dbReference>
<feature type="domain" description="Flagellar protein FlgJ N-terminal" evidence="2">
    <location>
        <begin position="47"/>
        <end position="93"/>
    </location>
</feature>
<evidence type="ECO:0000313" key="4">
    <source>
        <dbReference type="Proteomes" id="UP001548713"/>
    </source>
</evidence>
<organism evidence="3 4">
    <name type="scientific">Novosphingobium kalidii</name>
    <dbReference type="NCBI Taxonomy" id="3230299"/>
    <lineage>
        <taxon>Bacteria</taxon>
        <taxon>Pseudomonadati</taxon>
        <taxon>Pseudomonadota</taxon>
        <taxon>Alphaproteobacteria</taxon>
        <taxon>Sphingomonadales</taxon>
        <taxon>Sphingomonadaceae</taxon>
        <taxon>Novosphingobium</taxon>
    </lineage>
</organism>
<evidence type="ECO:0000313" key="3">
    <source>
        <dbReference type="EMBL" id="MET1754361.1"/>
    </source>
</evidence>
<keyword evidence="4" id="KW-1185">Reference proteome</keyword>
<feature type="compositionally biased region" description="Low complexity" evidence="1">
    <location>
        <begin position="1"/>
        <end position="20"/>
    </location>
</feature>
<dbReference type="Proteomes" id="UP001548713">
    <property type="component" value="Unassembled WGS sequence"/>
</dbReference>
<feature type="region of interest" description="Disordered" evidence="1">
    <location>
        <begin position="1"/>
        <end position="22"/>
    </location>
</feature>
<dbReference type="RefSeq" id="WP_353982766.1">
    <property type="nucleotide sequence ID" value="NZ_JBEWLY010000007.1"/>
</dbReference>
<accession>A0ABV2CXP6</accession>
<gene>
    <name evidence="3" type="ORF">ABVV53_02615</name>
</gene>
<protein>
    <submittedName>
        <fullName evidence="3">Rod-binding protein</fullName>
    </submittedName>
</protein>
<dbReference type="Pfam" id="PF10135">
    <property type="entry name" value="Rod-binding"/>
    <property type="match status" value="1"/>
</dbReference>
<name>A0ABV2CXP6_9SPHN</name>
<sequence length="104" mass="10735">MNPTTPAAVNAAAAPAVPATRKSGADVAAEKAREFEAVFLGQMAGLMLESVEMGDEFSGGHGEQMFRGILAERLGTEMARSGGVGLAPVVMDQIIRMQGNSNGQ</sequence>
<comment type="caution">
    <text evidence="3">The sequence shown here is derived from an EMBL/GenBank/DDBJ whole genome shotgun (WGS) entry which is preliminary data.</text>
</comment>
<reference evidence="3 4" key="1">
    <citation type="submission" date="2024-07" db="EMBL/GenBank/DDBJ databases">
        <title>Novosphingobium kalidii RD2P27.</title>
        <authorList>
            <person name="Sun J.-Q."/>
        </authorList>
    </citation>
    <scope>NUCLEOTIDE SEQUENCE [LARGE SCALE GENOMIC DNA]</scope>
    <source>
        <strain evidence="3 4">RD2P27</strain>
    </source>
</reference>
<evidence type="ECO:0000256" key="1">
    <source>
        <dbReference type="SAM" id="MobiDB-lite"/>
    </source>
</evidence>
<proteinExistence type="predicted"/>
<dbReference type="EMBL" id="JBEWLY010000007">
    <property type="protein sequence ID" value="MET1754361.1"/>
    <property type="molecule type" value="Genomic_DNA"/>
</dbReference>
<evidence type="ECO:0000259" key="2">
    <source>
        <dbReference type="Pfam" id="PF10135"/>
    </source>
</evidence>